<accession>A0A8E6B2P5</accession>
<dbReference type="KEGG" id="tsph:KIH39_15790"/>
<keyword evidence="2" id="KW-1185">Reference proteome</keyword>
<dbReference type="Proteomes" id="UP000676194">
    <property type="component" value="Chromosome"/>
</dbReference>
<evidence type="ECO:0000313" key="1">
    <source>
        <dbReference type="EMBL" id="QVL30314.1"/>
    </source>
</evidence>
<proteinExistence type="predicted"/>
<name>A0A8E6B2P5_9BACT</name>
<dbReference type="EMBL" id="CP074694">
    <property type="protein sequence ID" value="QVL30314.1"/>
    <property type="molecule type" value="Genomic_DNA"/>
</dbReference>
<protein>
    <submittedName>
        <fullName evidence="1">Uncharacterized protein</fullName>
    </submittedName>
</protein>
<dbReference type="AlphaFoldDB" id="A0A8E6B2P5"/>
<evidence type="ECO:0000313" key="2">
    <source>
        <dbReference type="Proteomes" id="UP000676194"/>
    </source>
</evidence>
<gene>
    <name evidence="1" type="ORF">KIH39_15790</name>
</gene>
<organism evidence="1 2">
    <name type="scientific">Telmatocola sphagniphila</name>
    <dbReference type="NCBI Taxonomy" id="1123043"/>
    <lineage>
        <taxon>Bacteria</taxon>
        <taxon>Pseudomonadati</taxon>
        <taxon>Planctomycetota</taxon>
        <taxon>Planctomycetia</taxon>
        <taxon>Gemmatales</taxon>
        <taxon>Gemmataceae</taxon>
    </lineage>
</organism>
<dbReference type="RefSeq" id="WP_213494190.1">
    <property type="nucleotide sequence ID" value="NZ_CP074694.1"/>
</dbReference>
<sequence>MIPSKGGGKDLDNLATRIIRPLHEIWAPPSGFAHASNTDNIKEKGNREYWEKARNKLPKALKYSITEYRVFELPRLPDDPKEGFVRLAFDGGLQPVQFREESDDYLEKWENSFDL</sequence>
<reference evidence="1" key="1">
    <citation type="submission" date="2021-05" db="EMBL/GenBank/DDBJ databases">
        <title>Complete genome sequence of the cellulolytic planctomycete Telmatocola sphagniphila SP2T and characterization of the first cellulase from planctomycetes.</title>
        <authorList>
            <person name="Rakitin A.L."/>
            <person name="Beletsky A.V."/>
            <person name="Naumoff D.G."/>
            <person name="Kulichevskaya I.S."/>
            <person name="Mardanov A.V."/>
            <person name="Ravin N.V."/>
            <person name="Dedysh S.N."/>
        </authorList>
    </citation>
    <scope>NUCLEOTIDE SEQUENCE</scope>
    <source>
        <strain evidence="1">SP2T</strain>
    </source>
</reference>